<dbReference type="InterPro" id="IPR003615">
    <property type="entry name" value="HNH_nuc"/>
</dbReference>
<dbReference type="InterPro" id="IPR025295">
    <property type="entry name" value="eCIS_core_dom"/>
</dbReference>
<dbReference type="OrthoDB" id="7387101at2"/>
<keyword evidence="4" id="KW-1185">Reference proteome</keyword>
<dbReference type="AlphaFoldDB" id="A0A437RHS7"/>
<feature type="compositionally biased region" description="Basic and acidic residues" evidence="1">
    <location>
        <begin position="32"/>
        <end position="47"/>
    </location>
</feature>
<evidence type="ECO:0000256" key="1">
    <source>
        <dbReference type="SAM" id="MobiDB-lite"/>
    </source>
</evidence>
<evidence type="ECO:0000313" key="4">
    <source>
        <dbReference type="Proteomes" id="UP000285575"/>
    </source>
</evidence>
<feature type="domain" description="eCIS core" evidence="2">
    <location>
        <begin position="126"/>
        <end position="202"/>
    </location>
</feature>
<organism evidence="3 4">
    <name type="scientific">Rubrivivax rivuli</name>
    <dbReference type="NCBI Taxonomy" id="1862385"/>
    <lineage>
        <taxon>Bacteria</taxon>
        <taxon>Pseudomonadati</taxon>
        <taxon>Pseudomonadota</taxon>
        <taxon>Betaproteobacteria</taxon>
        <taxon>Burkholderiales</taxon>
        <taxon>Sphaerotilaceae</taxon>
        <taxon>Rubrivivax</taxon>
    </lineage>
</organism>
<gene>
    <name evidence="3" type="ORF">EOE66_10245</name>
</gene>
<dbReference type="Proteomes" id="UP000285575">
    <property type="component" value="Unassembled WGS sequence"/>
</dbReference>
<reference evidence="3 4" key="1">
    <citation type="submission" date="2019-01" db="EMBL/GenBank/DDBJ databases">
        <authorList>
            <person name="Chen W.-M."/>
        </authorList>
    </citation>
    <scope>NUCLEOTIDE SEQUENCE [LARGE SCALE GENOMIC DNA]</scope>
    <source>
        <strain evidence="3 4">KYPY4</strain>
    </source>
</reference>
<feature type="compositionally biased region" description="Low complexity" evidence="1">
    <location>
        <begin position="212"/>
        <end position="246"/>
    </location>
</feature>
<comment type="caution">
    <text evidence="3">The sequence shown here is derived from an EMBL/GenBank/DDBJ whole genome shotgun (WGS) entry which is preliminary data.</text>
</comment>
<dbReference type="Pfam" id="PF13699">
    <property type="entry name" value="eCIS_core"/>
    <property type="match status" value="1"/>
</dbReference>
<feature type="compositionally biased region" description="Pro residues" evidence="1">
    <location>
        <begin position="21"/>
        <end position="31"/>
    </location>
</feature>
<feature type="region of interest" description="Disordered" evidence="1">
    <location>
        <begin position="211"/>
        <end position="246"/>
    </location>
</feature>
<evidence type="ECO:0000259" key="2">
    <source>
        <dbReference type="Pfam" id="PF13699"/>
    </source>
</evidence>
<dbReference type="EMBL" id="SACR01000003">
    <property type="protein sequence ID" value="RVU46228.1"/>
    <property type="molecule type" value="Genomic_DNA"/>
</dbReference>
<proteinExistence type="predicted"/>
<feature type="region of interest" description="Disordered" evidence="1">
    <location>
        <begin position="1"/>
        <end position="107"/>
    </location>
</feature>
<name>A0A437RHS7_9BURK</name>
<dbReference type="CDD" id="cd00085">
    <property type="entry name" value="HNHc"/>
    <property type="match status" value="1"/>
</dbReference>
<protein>
    <submittedName>
        <fullName evidence="3">DUF4157 domain-containing protein</fullName>
    </submittedName>
</protein>
<evidence type="ECO:0000313" key="3">
    <source>
        <dbReference type="EMBL" id="RVU46228.1"/>
    </source>
</evidence>
<sequence>MAPAPPRKQAPTGKPATAAPAPRPPPAPARPQRPEPRVTPRQDRADMPRQPAVQRKTALPTSQPGDAAEREADQRATQVMRSATAVPPVRERPPAPVLPTRGQTAAVPERPQLGAEHQARLGPGEPLPQPLRGQFEARFGRDLGQVRIVNDGAAAQAAASIDARAFTLGQRIAFGPGEYQPDTAQGQWLLAHEITHVLQQQDSSVPRQVMRGATTGGAAPTGGAPAGGATAAPAGGGSTRAAATPGAPRYVLNTPLRVPPIKGRHSATYSTLARNAGLIRPRAYDASSRGTAQVALWTGGVQPDLTRIPATHRPAPGSAWNLPLQVAGGTAVRHLTAGNDAELAAQLRRPNWDENGQAIDFQVDHMVEYQLGGNDHIDNMELLDQAHNGSVGSSFSHEIRRVVREELATANQPPAVAGLTVPPSPTVSWVFDHYDLEFRNATGRGRESARTEGGARFFSRQHITQLEHVLGLLPGGGGVAGSASRVHVLSPSGNLIVLRLPVRNNNVTVPAAARGGIAGFEVQALNLPGGLASIAAAGAAAGVGALSGALNLGAAVSFPAGAEHTLQLDKAAEPYTLLIASTTTTPAGPDGARNATREPANFEPLSPMLLQGLLVGTGVVAQATISPSHPALAGLQLPAQVVNGRLGLFYTVDATTLAQRLPVPGLTIDAAAITLGYDGRAFRVQGGAEFSIRNFGTGHLAAGVDSEGRFELEGALRPDPRLFDRAEMRLWYRSEGGFGGEGSLAITDPNKIRGVRSASVRARYDAGAFSAEGSVEPAIPGLQSAGLTVRYGPDESGAQSLLVGGDLQLAAGIPGVRGGTVHVQVRQTGEAWAVSASGELQAAVPGVSATLRASYDEGAFSASVEAPFTAGDRVSGTLLVGVSNRPADSEGRPLEGAVPGDTLLAYGSGTATVRLSDALQAEFGVRVATDAALSISGSVALAEPVTLFDQRRWDRELLRVPTVSIPIFGVAVGGNVVGIAATIGGGLRAEASVGPGQIDEGRIAITDFNPAQPETLHATGRLRFVVPANAGITGHLDAGISAGAAIIRVTGGLSLGLGLGVDASVATPVDLDWTPTEGLVLAASLQASATPRLRASVNGFAEVVADALVTSFTLWRRDYTLAEREFGSGLRVGIEVPVAWRQQTGLDFDFDRVQFQVPDLSPEGALAALLRDEGSEQQHNDAG</sequence>
<accession>A0A437RHS7</accession>